<accession>A0ACB0LEA7</accession>
<evidence type="ECO:0000313" key="1">
    <source>
        <dbReference type="EMBL" id="CAJ2666852.1"/>
    </source>
</evidence>
<sequence length="193" mass="21424">MMKMVLFLFCFASVLTLSVSESKSVVSLKPHALDSFDVGYIQMKGEQNCSYLVRIETSCSSPKFTTDEISIAFGDASGNQVYGPRLDDPVSKTFEQCSSDSFQIDGPCASPICYVYLYRSGSSDNKGWKPENVKIYGFNADPVTFTFNTSIPSDTWYGYNLCDTPAPSSSIQLSIQKWVLFVMVLGSVFSIWM</sequence>
<name>A0ACB0LEA7_TRIPR</name>
<keyword evidence="2" id="KW-1185">Reference proteome</keyword>
<organism evidence="1 2">
    <name type="scientific">Trifolium pratense</name>
    <name type="common">Red clover</name>
    <dbReference type="NCBI Taxonomy" id="57577"/>
    <lineage>
        <taxon>Eukaryota</taxon>
        <taxon>Viridiplantae</taxon>
        <taxon>Streptophyta</taxon>
        <taxon>Embryophyta</taxon>
        <taxon>Tracheophyta</taxon>
        <taxon>Spermatophyta</taxon>
        <taxon>Magnoliopsida</taxon>
        <taxon>eudicotyledons</taxon>
        <taxon>Gunneridae</taxon>
        <taxon>Pentapetalae</taxon>
        <taxon>rosids</taxon>
        <taxon>fabids</taxon>
        <taxon>Fabales</taxon>
        <taxon>Fabaceae</taxon>
        <taxon>Papilionoideae</taxon>
        <taxon>50 kb inversion clade</taxon>
        <taxon>NPAAA clade</taxon>
        <taxon>Hologalegina</taxon>
        <taxon>IRL clade</taxon>
        <taxon>Trifolieae</taxon>
        <taxon>Trifolium</taxon>
    </lineage>
</organism>
<gene>
    <name evidence="1" type="ORF">MILVUS5_LOCUS31589</name>
</gene>
<protein>
    <submittedName>
        <fullName evidence="1">Uncharacterized protein</fullName>
    </submittedName>
</protein>
<proteinExistence type="predicted"/>
<evidence type="ECO:0000313" key="2">
    <source>
        <dbReference type="Proteomes" id="UP001177021"/>
    </source>
</evidence>
<dbReference type="Proteomes" id="UP001177021">
    <property type="component" value="Unassembled WGS sequence"/>
</dbReference>
<reference evidence="1" key="1">
    <citation type="submission" date="2023-10" db="EMBL/GenBank/DDBJ databases">
        <authorList>
            <person name="Rodriguez Cubillos JULIANA M."/>
            <person name="De Vega J."/>
        </authorList>
    </citation>
    <scope>NUCLEOTIDE SEQUENCE</scope>
</reference>
<dbReference type="EMBL" id="CASHSV030000513">
    <property type="protein sequence ID" value="CAJ2666852.1"/>
    <property type="molecule type" value="Genomic_DNA"/>
</dbReference>
<comment type="caution">
    <text evidence="1">The sequence shown here is derived from an EMBL/GenBank/DDBJ whole genome shotgun (WGS) entry which is preliminary data.</text>
</comment>